<gene>
    <name evidence="1" type="ORF">TTRE_0000025701</name>
</gene>
<organism evidence="1 2">
    <name type="scientific">Trichuris trichiura</name>
    <name type="common">Whipworm</name>
    <name type="synonym">Trichocephalus trichiurus</name>
    <dbReference type="NCBI Taxonomy" id="36087"/>
    <lineage>
        <taxon>Eukaryota</taxon>
        <taxon>Metazoa</taxon>
        <taxon>Ecdysozoa</taxon>
        <taxon>Nematoda</taxon>
        <taxon>Enoplea</taxon>
        <taxon>Dorylaimia</taxon>
        <taxon>Trichinellida</taxon>
        <taxon>Trichuridae</taxon>
        <taxon>Trichuris</taxon>
    </lineage>
</organism>
<dbReference type="AlphaFoldDB" id="A0A077YWZ4"/>
<accession>A0A077YWZ4</accession>
<sequence>MTAMSFISASVSFISYNSSVIVRMLTISHFRLILVLWCLSLSESRAPEKSILKKTQGEKSDKRVSFDPDVRVGIIPAKEVADQFEPVISIFDVERAPLKPPAEIKQPPPQPVLHRPSRISSIFQTPSYISREETYTVEEVQSRFGLGALTVDSRERIASYKRHTFGSIEMSLSREIDEYGEPTIFSVEDDVFAPVETPETDMSYLESQLLSNRRVYNW</sequence>
<reference evidence="1" key="1">
    <citation type="submission" date="2014-01" db="EMBL/GenBank/DDBJ databases">
        <authorList>
            <person name="Aslett M."/>
        </authorList>
    </citation>
    <scope>NUCLEOTIDE SEQUENCE</scope>
</reference>
<proteinExistence type="predicted"/>
<protein>
    <submittedName>
        <fullName evidence="1">Uncharacterized protein</fullName>
    </submittedName>
</protein>
<dbReference type="EMBL" id="HG805813">
    <property type="protein sequence ID" value="CDW51998.1"/>
    <property type="molecule type" value="Genomic_DNA"/>
</dbReference>
<dbReference type="Proteomes" id="UP000030665">
    <property type="component" value="Unassembled WGS sequence"/>
</dbReference>
<evidence type="ECO:0000313" key="1">
    <source>
        <dbReference type="EMBL" id="CDW51998.1"/>
    </source>
</evidence>
<name>A0A077YWZ4_TRITR</name>
<evidence type="ECO:0000313" key="2">
    <source>
        <dbReference type="Proteomes" id="UP000030665"/>
    </source>
</evidence>
<reference evidence="1" key="2">
    <citation type="submission" date="2014-03" db="EMBL/GenBank/DDBJ databases">
        <title>The whipworm genome and dual-species transcriptomics of an intimate host-pathogen interaction.</title>
        <authorList>
            <person name="Foth B.J."/>
            <person name="Tsai I.J."/>
            <person name="Reid A.J."/>
            <person name="Bancroft A.J."/>
            <person name="Nichol S."/>
            <person name="Tracey A."/>
            <person name="Holroyd N."/>
            <person name="Cotton J.A."/>
            <person name="Stanley E.J."/>
            <person name="Zarowiecki M."/>
            <person name="Liu J.Z."/>
            <person name="Huckvale T."/>
            <person name="Cooper P.J."/>
            <person name="Grencis R.K."/>
            <person name="Berriman M."/>
        </authorList>
    </citation>
    <scope>NUCLEOTIDE SEQUENCE [LARGE SCALE GENOMIC DNA]</scope>
</reference>
<keyword evidence="2" id="KW-1185">Reference proteome</keyword>